<feature type="transmembrane region" description="Helical" evidence="1">
    <location>
        <begin position="31"/>
        <end position="50"/>
    </location>
</feature>
<dbReference type="KEGG" id="tpro:Ga0080559_TMP969"/>
<proteinExistence type="predicted"/>
<dbReference type="AlphaFoldDB" id="A0A1U7D104"/>
<dbReference type="Proteomes" id="UP000186559">
    <property type="component" value="Chromosome"/>
</dbReference>
<dbReference type="EMBL" id="CP014796">
    <property type="protein sequence ID" value="APX21765.1"/>
    <property type="molecule type" value="Genomic_DNA"/>
</dbReference>
<evidence type="ECO:0000313" key="2">
    <source>
        <dbReference type="EMBL" id="APX21765.1"/>
    </source>
</evidence>
<evidence type="ECO:0000313" key="3">
    <source>
        <dbReference type="Proteomes" id="UP000186559"/>
    </source>
</evidence>
<dbReference type="RefSeq" id="WP_164845633.1">
    <property type="nucleotide sequence ID" value="NZ_BMEW01000002.1"/>
</dbReference>
<sequence length="57" mass="5929">MKYALPLVVLAGPLAAHTGESAHVHPHDGASWLVTVAVLGVAALAGHLIVSRVRNRK</sequence>
<accession>A0A1U7D104</accession>
<organism evidence="2 3">
    <name type="scientific">Salipiger profundus</name>
    <dbReference type="NCBI Taxonomy" id="1229727"/>
    <lineage>
        <taxon>Bacteria</taxon>
        <taxon>Pseudomonadati</taxon>
        <taxon>Pseudomonadota</taxon>
        <taxon>Alphaproteobacteria</taxon>
        <taxon>Rhodobacterales</taxon>
        <taxon>Roseobacteraceae</taxon>
        <taxon>Salipiger</taxon>
    </lineage>
</organism>
<keyword evidence="3" id="KW-1185">Reference proteome</keyword>
<dbReference type="STRING" id="1229727.Ga0080559_TMP969"/>
<keyword evidence="1" id="KW-0812">Transmembrane</keyword>
<protein>
    <submittedName>
        <fullName evidence="2">Uncharacterized protein</fullName>
    </submittedName>
</protein>
<name>A0A1U7D104_9RHOB</name>
<keyword evidence="1" id="KW-1133">Transmembrane helix</keyword>
<gene>
    <name evidence="2" type="ORF">Ga0080559_TMP969</name>
</gene>
<reference evidence="2 3" key="1">
    <citation type="submission" date="2016-03" db="EMBL/GenBank/DDBJ databases">
        <title>Deep-sea bacteria in the southern Pacific.</title>
        <authorList>
            <person name="Tang K."/>
        </authorList>
    </citation>
    <scope>NUCLEOTIDE SEQUENCE [LARGE SCALE GENOMIC DNA]</scope>
    <source>
        <strain evidence="2 3">JLT2016</strain>
    </source>
</reference>
<evidence type="ECO:0000256" key="1">
    <source>
        <dbReference type="SAM" id="Phobius"/>
    </source>
</evidence>
<keyword evidence="1" id="KW-0472">Membrane</keyword>